<reference evidence="1 2" key="1">
    <citation type="journal article" date="2018" name="Sci. Rep.">
        <title>Genomic signatures of local adaptation to the degree of environmental predictability in rotifers.</title>
        <authorList>
            <person name="Franch-Gras L."/>
            <person name="Hahn C."/>
            <person name="Garcia-Roger E.M."/>
            <person name="Carmona M.J."/>
            <person name="Serra M."/>
            <person name="Gomez A."/>
        </authorList>
    </citation>
    <scope>NUCLEOTIDE SEQUENCE [LARGE SCALE GENOMIC DNA]</scope>
    <source>
        <strain evidence="1">HYR1</strain>
    </source>
</reference>
<evidence type="ECO:0000313" key="1">
    <source>
        <dbReference type="EMBL" id="RNA26564.1"/>
    </source>
</evidence>
<protein>
    <submittedName>
        <fullName evidence="1">Uncharacterized protein</fullName>
    </submittedName>
</protein>
<sequence>MTIPQIVHRIFLYQIHISNIFHRKFNIEIVFIEKFSFHINGEFGILVWKSKIHILKNKIKIVSILDFFLKLILMKRFSIKRFSVLEISFSIASDI</sequence>
<gene>
    <name evidence="1" type="ORF">BpHYR1_044334</name>
</gene>
<dbReference type="Proteomes" id="UP000276133">
    <property type="component" value="Unassembled WGS sequence"/>
</dbReference>
<dbReference type="EMBL" id="REGN01002713">
    <property type="protein sequence ID" value="RNA26564.1"/>
    <property type="molecule type" value="Genomic_DNA"/>
</dbReference>
<proteinExistence type="predicted"/>
<accession>A0A3M7RSN3</accession>
<dbReference type="AlphaFoldDB" id="A0A3M7RSN3"/>
<comment type="caution">
    <text evidence="1">The sequence shown here is derived from an EMBL/GenBank/DDBJ whole genome shotgun (WGS) entry which is preliminary data.</text>
</comment>
<name>A0A3M7RSN3_BRAPC</name>
<evidence type="ECO:0000313" key="2">
    <source>
        <dbReference type="Proteomes" id="UP000276133"/>
    </source>
</evidence>
<keyword evidence="2" id="KW-1185">Reference proteome</keyword>
<organism evidence="1 2">
    <name type="scientific">Brachionus plicatilis</name>
    <name type="common">Marine rotifer</name>
    <name type="synonym">Brachionus muelleri</name>
    <dbReference type="NCBI Taxonomy" id="10195"/>
    <lineage>
        <taxon>Eukaryota</taxon>
        <taxon>Metazoa</taxon>
        <taxon>Spiralia</taxon>
        <taxon>Gnathifera</taxon>
        <taxon>Rotifera</taxon>
        <taxon>Eurotatoria</taxon>
        <taxon>Monogononta</taxon>
        <taxon>Pseudotrocha</taxon>
        <taxon>Ploima</taxon>
        <taxon>Brachionidae</taxon>
        <taxon>Brachionus</taxon>
    </lineage>
</organism>